<proteinExistence type="predicted"/>
<protein>
    <submittedName>
        <fullName evidence="1">Uncharacterized protein</fullName>
    </submittedName>
</protein>
<comment type="caution">
    <text evidence="1">The sequence shown here is derived from an EMBL/GenBank/DDBJ whole genome shotgun (WGS) entry which is preliminary data.</text>
</comment>
<dbReference type="RefSeq" id="WP_207112572.1">
    <property type="nucleotide sequence ID" value="NZ_JAFLWD010000020.1"/>
</dbReference>
<organism evidence="1 2">
    <name type="scientific">Candidatus Enterococcus ikei</name>
    <dbReference type="NCBI Taxonomy" id="2815326"/>
    <lineage>
        <taxon>Bacteria</taxon>
        <taxon>Bacillati</taxon>
        <taxon>Bacillota</taxon>
        <taxon>Bacilli</taxon>
        <taxon>Lactobacillales</taxon>
        <taxon>Enterococcaceae</taxon>
        <taxon>Enterococcus</taxon>
    </lineage>
</organism>
<accession>A0ABS3GZ32</accession>
<sequence>MNKLKTDVELNVSEYRKAKYDKENELINKLFDENINKINDFILNQAKKEENIEHGVVEISYRDLFELACIEYDDFKLSNKKIREVETNLYRYFLNCGFKGTLLYKLDHYVLFLVDKLCDEPYSYSWNIGLKI</sequence>
<dbReference type="EMBL" id="JAFLWD010000020">
    <property type="protein sequence ID" value="MBO0440520.1"/>
    <property type="molecule type" value="Genomic_DNA"/>
</dbReference>
<evidence type="ECO:0000313" key="1">
    <source>
        <dbReference type="EMBL" id="MBO0440520.1"/>
    </source>
</evidence>
<evidence type="ECO:0000313" key="2">
    <source>
        <dbReference type="Proteomes" id="UP000664632"/>
    </source>
</evidence>
<gene>
    <name evidence="1" type="ORF">JZO69_09120</name>
</gene>
<dbReference type="Proteomes" id="UP000664632">
    <property type="component" value="Unassembled WGS sequence"/>
</dbReference>
<reference evidence="1 2" key="1">
    <citation type="submission" date="2021-03" db="EMBL/GenBank/DDBJ databases">
        <title>Enterococcal diversity collection.</title>
        <authorList>
            <person name="Gilmore M.S."/>
            <person name="Schwartzman J."/>
            <person name="Van Tyne D."/>
            <person name="Martin M."/>
            <person name="Earl A.M."/>
            <person name="Manson A.L."/>
            <person name="Straub T."/>
            <person name="Salamzade R."/>
            <person name="Saavedra J."/>
            <person name="Lebreton F."/>
            <person name="Prichula J."/>
            <person name="Schaufler K."/>
            <person name="Gaca A."/>
            <person name="Sgardioli B."/>
            <person name="Wagenaar J."/>
            <person name="Strong T."/>
        </authorList>
    </citation>
    <scope>NUCLEOTIDE SEQUENCE [LARGE SCALE GENOMIC DNA]</scope>
    <source>
        <strain evidence="1 2">DIV0869a</strain>
    </source>
</reference>
<keyword evidence="2" id="KW-1185">Reference proteome</keyword>
<name>A0ABS3GZ32_9ENTE</name>